<feature type="compositionally biased region" description="Basic and acidic residues" evidence="1">
    <location>
        <begin position="109"/>
        <end position="137"/>
    </location>
</feature>
<feature type="compositionally biased region" description="Low complexity" evidence="1">
    <location>
        <begin position="179"/>
        <end position="192"/>
    </location>
</feature>
<accession>A0A1I5DVR4</accession>
<feature type="compositionally biased region" description="Acidic residues" evidence="1">
    <location>
        <begin position="257"/>
        <end position="270"/>
    </location>
</feature>
<evidence type="ECO:0000313" key="3">
    <source>
        <dbReference type="Proteomes" id="UP000198599"/>
    </source>
</evidence>
<reference evidence="3" key="1">
    <citation type="submission" date="2016-10" db="EMBL/GenBank/DDBJ databases">
        <authorList>
            <person name="Varghese N."/>
            <person name="Submissions S."/>
        </authorList>
    </citation>
    <scope>NUCLEOTIDE SEQUENCE [LARGE SCALE GENOMIC DNA]</scope>
    <source>
        <strain evidence="3">DSM 28463</strain>
    </source>
</reference>
<proteinExistence type="predicted"/>
<feature type="region of interest" description="Disordered" evidence="1">
    <location>
        <begin position="280"/>
        <end position="299"/>
    </location>
</feature>
<dbReference type="EMBL" id="FOVP01000013">
    <property type="protein sequence ID" value="SFO02831.1"/>
    <property type="molecule type" value="Genomic_DNA"/>
</dbReference>
<dbReference type="Proteomes" id="UP000198599">
    <property type="component" value="Unassembled WGS sequence"/>
</dbReference>
<keyword evidence="3" id="KW-1185">Reference proteome</keyword>
<organism evidence="2 3">
    <name type="scientific">Roseovarius lutimaris</name>
    <dbReference type="NCBI Taxonomy" id="1005928"/>
    <lineage>
        <taxon>Bacteria</taxon>
        <taxon>Pseudomonadati</taxon>
        <taxon>Pseudomonadota</taxon>
        <taxon>Alphaproteobacteria</taxon>
        <taxon>Rhodobacterales</taxon>
        <taxon>Roseobacteraceae</taxon>
        <taxon>Roseovarius</taxon>
    </lineage>
</organism>
<sequence length="356" mass="38633">MSDPVTNVEIEDVLSSIRRLVSNGQDSVSVQPEPMDTPKAETANRLVLTPSLRVDDRDGVDQSGIAPPQDDSDQHRPDPQDGAASGREARVDAVEDAAQEEVSMAAAVDEDHAEALKSDALRLGDEDCATQDDRTQDDQIEAPAEPHHDATAPEGDIWLDAVDPAFEADEAMQEDDDATASADQGQAAADAGTADESESQDDTALLSDLEAQAAEFEAAVASRDDQWEPDGESEDDYAGGRVTSLSWSDEGDRADAPDEEELSADPDWAEADEVASFRHAQTWEREAMPVPPVEDWGEDSGMMLDDAVLDEEALRDMVSEIVRQELQGALGERITRNVRKLVRREIHRALASQDMD</sequence>
<gene>
    <name evidence="2" type="ORF">SAMN04487859_113123</name>
</gene>
<dbReference type="AlphaFoldDB" id="A0A1I5DVR4"/>
<evidence type="ECO:0000313" key="2">
    <source>
        <dbReference type="EMBL" id="SFO02831.1"/>
    </source>
</evidence>
<name>A0A1I5DVR4_9RHOB</name>
<dbReference type="RefSeq" id="WP_092839384.1">
    <property type="nucleotide sequence ID" value="NZ_FOVP01000013.1"/>
</dbReference>
<evidence type="ECO:0000256" key="1">
    <source>
        <dbReference type="SAM" id="MobiDB-lite"/>
    </source>
</evidence>
<feature type="region of interest" description="Disordered" evidence="1">
    <location>
        <begin position="22"/>
        <end position="270"/>
    </location>
</feature>
<feature type="compositionally biased region" description="Low complexity" evidence="1">
    <location>
        <begin position="210"/>
        <end position="221"/>
    </location>
</feature>
<dbReference type="OrthoDB" id="7875768at2"/>
<dbReference type="STRING" id="1005928.SAMN04487859_113123"/>
<feature type="compositionally biased region" description="Acidic residues" evidence="1">
    <location>
        <begin position="227"/>
        <end position="237"/>
    </location>
</feature>
<protein>
    <submittedName>
        <fullName evidence="2">Uncharacterized protein</fullName>
    </submittedName>
</protein>
<feature type="compositionally biased region" description="Acidic residues" evidence="1">
    <location>
        <begin position="166"/>
        <end position="178"/>
    </location>
</feature>